<keyword evidence="1" id="KW-0472">Membrane</keyword>
<evidence type="ECO:0000256" key="1">
    <source>
        <dbReference type="SAM" id="Phobius"/>
    </source>
</evidence>
<dbReference type="OMA" id="CIVGPCA"/>
<protein>
    <recommendedName>
        <fullName evidence="4">DUF2798 domain-containing protein</fullName>
    </recommendedName>
</protein>
<dbReference type="OrthoDB" id="7062363at2"/>
<feature type="transmembrane region" description="Helical" evidence="1">
    <location>
        <begin position="46"/>
        <end position="65"/>
    </location>
</feature>
<evidence type="ECO:0008006" key="4">
    <source>
        <dbReference type="Google" id="ProtNLM"/>
    </source>
</evidence>
<dbReference type="EMBL" id="FOTJ01000004">
    <property type="protein sequence ID" value="SFL29855.1"/>
    <property type="molecule type" value="Genomic_DNA"/>
</dbReference>
<dbReference type="RefSeq" id="WP_014024585.1">
    <property type="nucleotide sequence ID" value="NZ_AP027239.1"/>
</dbReference>
<dbReference type="InterPro" id="IPR021529">
    <property type="entry name" value="DUF2798"/>
</dbReference>
<dbReference type="Pfam" id="PF11391">
    <property type="entry name" value="DUF2798"/>
    <property type="match status" value="2"/>
</dbReference>
<accession>A0A1I4GIQ0</accession>
<sequence length="153" mass="16753">MPKNFKEELVFTGLIAGMMVFGMTMYNVFKASGINMESWGNVATGFPLALLVAVILDLALVGPLAKKIVFSHIEKKNLQPSPAQLGIFISLFMILGMVTLMSIFGIIMEGAPTTDSLLLLYGKTWVLNIIVALPLQLLLVGPSSRFIFAKIYR</sequence>
<reference evidence="2 3" key="1">
    <citation type="submission" date="2016-10" db="EMBL/GenBank/DDBJ databases">
        <authorList>
            <person name="de Groot N.N."/>
        </authorList>
    </citation>
    <scope>NUCLEOTIDE SEQUENCE [LARGE SCALE GENOMIC DNA]</scope>
    <source>
        <strain evidence="2 3">M79</strain>
    </source>
</reference>
<proteinExistence type="predicted"/>
<keyword evidence="1" id="KW-0812">Transmembrane</keyword>
<name>A0A1I4GIQ0_9LACT</name>
<feature type="transmembrane region" description="Helical" evidence="1">
    <location>
        <begin position="85"/>
        <end position="107"/>
    </location>
</feature>
<dbReference type="GeneID" id="61074499"/>
<gene>
    <name evidence="2" type="ORF">SAMN05216438_10473</name>
</gene>
<evidence type="ECO:0000313" key="2">
    <source>
        <dbReference type="EMBL" id="SFL29855.1"/>
    </source>
</evidence>
<feature type="transmembrane region" description="Helical" evidence="1">
    <location>
        <begin position="127"/>
        <end position="148"/>
    </location>
</feature>
<dbReference type="Proteomes" id="UP000181969">
    <property type="component" value="Unassembled WGS sequence"/>
</dbReference>
<organism evidence="2 3">
    <name type="scientific">Lactococcus garvieae</name>
    <dbReference type="NCBI Taxonomy" id="1363"/>
    <lineage>
        <taxon>Bacteria</taxon>
        <taxon>Bacillati</taxon>
        <taxon>Bacillota</taxon>
        <taxon>Bacilli</taxon>
        <taxon>Lactobacillales</taxon>
        <taxon>Streptococcaceae</taxon>
        <taxon>Lactococcus</taxon>
    </lineage>
</organism>
<evidence type="ECO:0000313" key="3">
    <source>
        <dbReference type="Proteomes" id="UP000181969"/>
    </source>
</evidence>
<feature type="transmembrane region" description="Helical" evidence="1">
    <location>
        <begin position="9"/>
        <end position="26"/>
    </location>
</feature>
<keyword evidence="1" id="KW-1133">Transmembrane helix</keyword>
<dbReference type="AlphaFoldDB" id="A0A1I4GIQ0"/>